<sequence>MKGLKAHLWKLIANPDLVLGSEAQPEECMFDHYLWESPEGFYTIHSMKSQLPHLQEIFVAFFEGALETWEHFTAEYKASSWIVNATDAQKQMESCHLNASGQSRAWKVAQAQYDCERAAAKVVAKAAQVKQQEEHVRRVWEVEAILDIAIIQRHEFMVPMLDVQLAWHQDMQNNTSISGSLKKIEKKVDKVAFLIRIIEEYLSQQQQDAQEAVDKEDVEMDVDEEL</sequence>
<reference evidence="1 2" key="1">
    <citation type="submission" date="2015-12" db="EMBL/GenBank/DDBJ databases">
        <title>Draft genome sequence of Moniliophthora roreri, the causal agent of frosty pod rot of cacao.</title>
        <authorList>
            <person name="Aime M.C."/>
            <person name="Diaz-Valderrama J.R."/>
            <person name="Kijpornyongpan T."/>
            <person name="Phillips-Mora W."/>
        </authorList>
    </citation>
    <scope>NUCLEOTIDE SEQUENCE [LARGE SCALE GENOMIC DNA]</scope>
    <source>
        <strain evidence="1 2">MCA 2952</strain>
    </source>
</reference>
<protein>
    <submittedName>
        <fullName evidence="1">Uncharacterized protein</fullName>
    </submittedName>
</protein>
<dbReference type="Proteomes" id="UP000054988">
    <property type="component" value="Unassembled WGS sequence"/>
</dbReference>
<comment type="caution">
    <text evidence="1">The sequence shown here is derived from an EMBL/GenBank/DDBJ whole genome shotgun (WGS) entry which is preliminary data.</text>
</comment>
<name>A0A0W0GBH3_MONRR</name>
<accession>A0A0W0GBH3</accession>
<dbReference type="AlphaFoldDB" id="A0A0W0GBH3"/>
<organism evidence="1 2">
    <name type="scientific">Moniliophthora roreri</name>
    <name type="common">Frosty pod rot fungus</name>
    <name type="synonym">Monilia roreri</name>
    <dbReference type="NCBI Taxonomy" id="221103"/>
    <lineage>
        <taxon>Eukaryota</taxon>
        <taxon>Fungi</taxon>
        <taxon>Dikarya</taxon>
        <taxon>Basidiomycota</taxon>
        <taxon>Agaricomycotina</taxon>
        <taxon>Agaricomycetes</taxon>
        <taxon>Agaricomycetidae</taxon>
        <taxon>Agaricales</taxon>
        <taxon>Marasmiineae</taxon>
        <taxon>Marasmiaceae</taxon>
        <taxon>Moniliophthora</taxon>
    </lineage>
</organism>
<dbReference type="EMBL" id="LATX01000560">
    <property type="protein sequence ID" value="KTB45918.1"/>
    <property type="molecule type" value="Genomic_DNA"/>
</dbReference>
<evidence type="ECO:0000313" key="2">
    <source>
        <dbReference type="Proteomes" id="UP000054988"/>
    </source>
</evidence>
<gene>
    <name evidence="1" type="ORF">WG66_1505</name>
</gene>
<proteinExistence type="predicted"/>
<evidence type="ECO:0000313" key="1">
    <source>
        <dbReference type="EMBL" id="KTB45918.1"/>
    </source>
</evidence>